<dbReference type="EMBL" id="CP011451">
    <property type="protein sequence ID" value="AKH37753.1"/>
    <property type="molecule type" value="Genomic_DNA"/>
</dbReference>
<proteinExistence type="predicted"/>
<dbReference type="EMBL" id="VNHT01000033">
    <property type="protein sequence ID" value="TYP86088.1"/>
    <property type="molecule type" value="Genomic_DNA"/>
</dbReference>
<dbReference type="PROSITE" id="PS51257">
    <property type="entry name" value="PROKAR_LIPOPROTEIN"/>
    <property type="match status" value="1"/>
</dbReference>
<organism evidence="1 3">
    <name type="scientific">Nitrosomonas communis</name>
    <dbReference type="NCBI Taxonomy" id="44574"/>
    <lineage>
        <taxon>Bacteria</taxon>
        <taxon>Pseudomonadati</taxon>
        <taxon>Pseudomonadota</taxon>
        <taxon>Betaproteobacteria</taxon>
        <taxon>Nitrosomonadales</taxon>
        <taxon>Nitrosomonadaceae</taxon>
        <taxon>Nitrosomonas</taxon>
    </lineage>
</organism>
<dbReference type="AlphaFoldDB" id="A0A0F7KF03"/>
<evidence type="ECO:0000313" key="2">
    <source>
        <dbReference type="EMBL" id="TYP86088.1"/>
    </source>
</evidence>
<name>A0A0F7KF03_9PROT</name>
<protein>
    <recommendedName>
        <fullName evidence="5">Lipoprotein</fullName>
    </recommendedName>
</protein>
<evidence type="ECO:0000313" key="1">
    <source>
        <dbReference type="EMBL" id="AKH37753.1"/>
    </source>
</evidence>
<dbReference type="RefSeq" id="WP_046849825.1">
    <property type="nucleotide sequence ID" value="NZ_CP011451.1"/>
</dbReference>
<reference evidence="2 4" key="3">
    <citation type="submission" date="2019-07" db="EMBL/GenBank/DDBJ databases">
        <title>Active sludge and wastewater microbial communities from Klosterneuburg, Austria.</title>
        <authorList>
            <person name="Wagner M."/>
        </authorList>
    </citation>
    <scope>NUCLEOTIDE SEQUENCE [LARGE SCALE GENOMIC DNA]</scope>
    <source>
        <strain evidence="2 4">Nm2</strain>
    </source>
</reference>
<evidence type="ECO:0000313" key="4">
    <source>
        <dbReference type="Proteomes" id="UP000324176"/>
    </source>
</evidence>
<accession>A0A0F7KF03</accession>
<dbReference type="PATRIC" id="fig|44574.3.peg.1939"/>
<reference evidence="3" key="1">
    <citation type="submission" date="2015-05" db="EMBL/GenBank/DDBJ databases">
        <title>Draft genome of Nitrosomonas communis strain Nm2.</title>
        <authorList>
            <person name="Kozlowski J.A."/>
            <person name="Kits K.D."/>
            <person name="Stein L.Y."/>
        </authorList>
    </citation>
    <scope>NUCLEOTIDE SEQUENCE [LARGE SCALE GENOMIC DNA]</scope>
    <source>
        <strain evidence="3">Nm2</strain>
    </source>
</reference>
<dbReference type="OrthoDB" id="8546076at2"/>
<dbReference type="KEGG" id="nco:AAW31_07955"/>
<evidence type="ECO:0008006" key="5">
    <source>
        <dbReference type="Google" id="ProtNLM"/>
    </source>
</evidence>
<reference evidence="1 3" key="2">
    <citation type="journal article" date="2016" name="Genome Announc.">
        <title>Genome Sequence of Nitrosomonas communis Strain Nm2, a Mesophilic Ammonia-Oxidizing Bacterium Isolated from Mediterranean Soil.</title>
        <authorList>
            <person name="Kozlowski J.A."/>
            <person name="Kits K.D."/>
            <person name="Stein L.Y."/>
        </authorList>
    </citation>
    <scope>NUCLEOTIDE SEQUENCE [LARGE SCALE GENOMIC DNA]</scope>
    <source>
        <strain evidence="1 3">Nm2</strain>
    </source>
</reference>
<keyword evidence="3" id="KW-1185">Reference proteome</keyword>
<gene>
    <name evidence="1" type="ORF">AAW31_07955</name>
    <name evidence="2" type="ORF">BCL69_103314</name>
</gene>
<dbReference type="Proteomes" id="UP000324176">
    <property type="component" value="Unassembled WGS sequence"/>
</dbReference>
<evidence type="ECO:0000313" key="3">
    <source>
        <dbReference type="Proteomes" id="UP000034156"/>
    </source>
</evidence>
<dbReference type="Proteomes" id="UP000034156">
    <property type="component" value="Chromosome"/>
</dbReference>
<sequence>MKLPLVFVALSVSILVGCATPQEKIRAQYEADLCSSKHPQSNTVISYLDNRGEVVQGDVVDKTGFNDKGFAAVLAVPLYDVLGPPREGWGSCCQWVLDYFPNYYCGHQYCRANQGYSLIGVHGLARAPDREQAEHMALENCKTAIQQFANQVGTSPSQSELRCKILKFEWCD</sequence>